<keyword evidence="1" id="KW-0808">Transferase</keyword>
<reference evidence="3" key="1">
    <citation type="journal article" date="2020" name="G3 (Bethesda)">
        <title>High-Quality Assemblies for Three Invasive Social Wasps from the &lt;i&gt;Vespula&lt;/i&gt; Genus.</title>
        <authorList>
            <person name="Harrop T.W.R."/>
            <person name="Guhlin J."/>
            <person name="McLaughlin G.M."/>
            <person name="Permina E."/>
            <person name="Stockwell P."/>
            <person name="Gilligan J."/>
            <person name="Le Lec M.F."/>
            <person name="Gruber M.A.M."/>
            <person name="Quinn O."/>
            <person name="Lovegrove M."/>
            <person name="Duncan E.J."/>
            <person name="Remnant E.J."/>
            <person name="Van Eeckhoven J."/>
            <person name="Graham B."/>
            <person name="Knapp R.A."/>
            <person name="Langford K.W."/>
            <person name="Kronenberg Z."/>
            <person name="Press M.O."/>
            <person name="Eacker S.M."/>
            <person name="Wilson-Rankin E.E."/>
            <person name="Purcell J."/>
            <person name="Lester P.J."/>
            <person name="Dearden P.K."/>
        </authorList>
    </citation>
    <scope>NUCLEOTIDE SEQUENCE</scope>
    <source>
        <strain evidence="3">Marl-1</strain>
    </source>
</reference>
<evidence type="ECO:0000256" key="1">
    <source>
        <dbReference type="RuleBase" id="RU003694"/>
    </source>
</evidence>
<sequence>MDRMSRMMLEHIYEAVVDSGINPECIRGIICIYRNKFLQFRSHLVLTNGFGITCCSRDMMAQNILFWLGVTKPSYVIDTGCSSSFYAVVHAYQAIRRAIMRLLLDQIFASTHTVLNQDGRCKIFDENANGYIHSEGISVAFLQKAKTAKRIYATIIHMKTNCDDYKEEGITFPSNKMQSTLFKESYDECNVSTTCIPYIEGHGTGTRVDDHEELNVIDHIFTNCKANLLKIGSIILNIGHTEGTSGIYSIDNTIILMELGLIPPNINFNRPPKNLKAHLEGQIEVVIQQTSLIIDCIDINSSGFGGANAHVLLKSNPKIKLNNRLPDDDLPKFVAILRRV</sequence>
<accession>A0A834NE28</accession>
<evidence type="ECO:0000259" key="2">
    <source>
        <dbReference type="PROSITE" id="PS52004"/>
    </source>
</evidence>
<dbReference type="GO" id="GO:0004312">
    <property type="term" value="F:fatty acid synthase activity"/>
    <property type="evidence" value="ECO:0007669"/>
    <property type="project" value="TreeGrafter"/>
</dbReference>
<dbReference type="AlphaFoldDB" id="A0A834NE28"/>
<organism evidence="3 4">
    <name type="scientific">Vespula vulgaris</name>
    <name type="common">Yellow jacket</name>
    <name type="synonym">Wasp</name>
    <dbReference type="NCBI Taxonomy" id="7454"/>
    <lineage>
        <taxon>Eukaryota</taxon>
        <taxon>Metazoa</taxon>
        <taxon>Ecdysozoa</taxon>
        <taxon>Arthropoda</taxon>
        <taxon>Hexapoda</taxon>
        <taxon>Insecta</taxon>
        <taxon>Pterygota</taxon>
        <taxon>Neoptera</taxon>
        <taxon>Endopterygota</taxon>
        <taxon>Hymenoptera</taxon>
        <taxon>Apocrita</taxon>
        <taxon>Aculeata</taxon>
        <taxon>Vespoidea</taxon>
        <taxon>Vespidae</taxon>
        <taxon>Vespinae</taxon>
        <taxon>Vespula</taxon>
    </lineage>
</organism>
<dbReference type="InterPro" id="IPR020841">
    <property type="entry name" value="PKS_Beta-ketoAc_synthase_dom"/>
</dbReference>
<dbReference type="InterPro" id="IPR050091">
    <property type="entry name" value="PKS_NRPS_Biosynth_Enz"/>
</dbReference>
<protein>
    <recommendedName>
        <fullName evidence="2">Ketosynthase family 3 (KS3) domain-containing protein</fullName>
    </recommendedName>
</protein>
<comment type="caution">
    <text evidence="3">The sequence shown here is derived from an EMBL/GenBank/DDBJ whole genome shotgun (WGS) entry which is preliminary data.</text>
</comment>
<dbReference type="InterPro" id="IPR032821">
    <property type="entry name" value="PKS_assoc"/>
</dbReference>
<dbReference type="EMBL" id="JACSEA010000003">
    <property type="protein sequence ID" value="KAF7404704.1"/>
    <property type="molecule type" value="Genomic_DNA"/>
</dbReference>
<dbReference type="PANTHER" id="PTHR43775:SF23">
    <property type="entry name" value="FATTY ACID SYNTHASE 3"/>
    <property type="match status" value="1"/>
</dbReference>
<dbReference type="Proteomes" id="UP000614350">
    <property type="component" value="Unassembled WGS sequence"/>
</dbReference>
<gene>
    <name evidence="3" type="ORF">HZH66_003610</name>
</gene>
<comment type="similarity">
    <text evidence="1">Belongs to the thiolase-like superfamily. Beta-ketoacyl-ACP synthases family.</text>
</comment>
<dbReference type="InterPro" id="IPR016039">
    <property type="entry name" value="Thiolase-like"/>
</dbReference>
<feature type="domain" description="Ketosynthase family 3 (KS3)" evidence="2">
    <location>
        <begin position="1"/>
        <end position="315"/>
    </location>
</feature>
<dbReference type="CDD" id="cd00833">
    <property type="entry name" value="PKS"/>
    <property type="match status" value="1"/>
</dbReference>
<dbReference type="PROSITE" id="PS52004">
    <property type="entry name" value="KS3_2"/>
    <property type="match status" value="1"/>
</dbReference>
<dbReference type="Gene3D" id="3.40.47.10">
    <property type="match status" value="1"/>
</dbReference>
<evidence type="ECO:0000313" key="4">
    <source>
        <dbReference type="Proteomes" id="UP000614350"/>
    </source>
</evidence>
<dbReference type="InterPro" id="IPR014030">
    <property type="entry name" value="Ketoacyl_synth_N"/>
</dbReference>
<keyword evidence="4" id="KW-1185">Reference proteome</keyword>
<dbReference type="SMART" id="SM00825">
    <property type="entry name" value="PKS_KS"/>
    <property type="match status" value="1"/>
</dbReference>
<dbReference type="Pfam" id="PF00109">
    <property type="entry name" value="ketoacyl-synt"/>
    <property type="match status" value="2"/>
</dbReference>
<dbReference type="InterPro" id="IPR014031">
    <property type="entry name" value="Ketoacyl_synth_C"/>
</dbReference>
<dbReference type="Pfam" id="PF16197">
    <property type="entry name" value="KAsynt_C_assoc"/>
    <property type="match status" value="1"/>
</dbReference>
<dbReference type="SUPFAM" id="SSF53901">
    <property type="entry name" value="Thiolase-like"/>
    <property type="match status" value="2"/>
</dbReference>
<proteinExistence type="inferred from homology"/>
<evidence type="ECO:0000313" key="3">
    <source>
        <dbReference type="EMBL" id="KAF7404704.1"/>
    </source>
</evidence>
<dbReference type="Pfam" id="PF02801">
    <property type="entry name" value="Ketoacyl-synt_C"/>
    <property type="match status" value="1"/>
</dbReference>
<dbReference type="GO" id="GO:0006633">
    <property type="term" value="P:fatty acid biosynthetic process"/>
    <property type="evidence" value="ECO:0007669"/>
    <property type="project" value="TreeGrafter"/>
</dbReference>
<name>A0A834NE28_VESVU</name>
<dbReference type="PANTHER" id="PTHR43775">
    <property type="entry name" value="FATTY ACID SYNTHASE"/>
    <property type="match status" value="1"/>
</dbReference>